<feature type="compositionally biased region" description="Basic and acidic residues" evidence="1">
    <location>
        <begin position="195"/>
        <end position="215"/>
    </location>
</feature>
<reference evidence="3" key="1">
    <citation type="submission" date="2021-03" db="EMBL/GenBank/DDBJ databases">
        <title>Comparative genomics and phylogenomic investigation of the class Geoglossomycetes provide insights into ecological specialization and systematics.</title>
        <authorList>
            <person name="Melie T."/>
            <person name="Pirro S."/>
            <person name="Miller A.N."/>
            <person name="Quandt A."/>
        </authorList>
    </citation>
    <scope>NUCLEOTIDE SEQUENCE</scope>
    <source>
        <strain evidence="3">GBOQ0MN5Z8</strain>
    </source>
</reference>
<feature type="region of interest" description="Disordered" evidence="1">
    <location>
        <begin position="374"/>
        <end position="404"/>
    </location>
</feature>
<feature type="compositionally biased region" description="Basic and acidic residues" evidence="1">
    <location>
        <begin position="85"/>
        <end position="101"/>
    </location>
</feature>
<feature type="domain" description="DnaJ homologue subfamily C member 28 conserved" evidence="2">
    <location>
        <begin position="245"/>
        <end position="314"/>
    </location>
</feature>
<protein>
    <recommendedName>
        <fullName evidence="2">DnaJ homologue subfamily C member 28 conserved domain-containing protein</fullName>
    </recommendedName>
</protein>
<gene>
    <name evidence="3" type="ORF">FGG08_006983</name>
</gene>
<name>A0A9P8L1D8_9PEZI</name>
<feature type="compositionally biased region" description="Low complexity" evidence="1">
    <location>
        <begin position="14"/>
        <end position="33"/>
    </location>
</feature>
<dbReference type="Pfam" id="PF09350">
    <property type="entry name" value="DJC28_CD"/>
    <property type="match status" value="1"/>
</dbReference>
<organism evidence="3 4">
    <name type="scientific">Glutinoglossum americanum</name>
    <dbReference type="NCBI Taxonomy" id="1670608"/>
    <lineage>
        <taxon>Eukaryota</taxon>
        <taxon>Fungi</taxon>
        <taxon>Dikarya</taxon>
        <taxon>Ascomycota</taxon>
        <taxon>Pezizomycotina</taxon>
        <taxon>Geoglossomycetes</taxon>
        <taxon>Geoglossales</taxon>
        <taxon>Geoglossaceae</taxon>
        <taxon>Glutinoglossum</taxon>
    </lineage>
</organism>
<evidence type="ECO:0000259" key="2">
    <source>
        <dbReference type="Pfam" id="PF09350"/>
    </source>
</evidence>
<sequence>MKRAAAASSSVCIRSLSPLPLRRTSSSTPRSTLAESQPTRRDGDGDGDGNRDPSGVAQEEQVKVSVEQGAMSRRLTEMAEQSLEDNPRRAHKTAEEAGFSDELKRQLEERLLDSKFREDNVAAFTQADLPASAGRATRDIAAAQPWTGTEQDQDSVLRMLVDAHKPFKGNRSTDPRRAIEVKVGRKRPSSGQRLVDARDRSSTYSLSKDDNLSEQERAQIKQELKDRFLPGARPMPASLQGLASLANEKIEDAISRGQFKDLPRGKPLERDYNASSPFLNTTEYFMNKIIQKQDIVPPWIEKQQELTRAVEVFRGRLKNDWKRHAARVISSKGGTLQEQIKTAEKYAAAERQAATSQPPIPRLKRGSIESLATSELEEPGNTNPSPSELLSPSSPPAPIPFRDPTWEQTERSYHTLAIHNLNNLARTYNLLAPTLAKKPYFSLDRELRSCFAETAPQLADEIRERARSPLKPTASGDGGGGVVGSLAAFGAGETRESARVYESQRPHYGFKELVRDWWRGQGG</sequence>
<evidence type="ECO:0000313" key="3">
    <source>
        <dbReference type="EMBL" id="KAH0536117.1"/>
    </source>
</evidence>
<dbReference type="PANTHER" id="PTHR39394:SF1">
    <property type="entry name" value="DNAJ HOMOLOGUE SUBFAMILY C MEMBER 28 CONSERVED DOMAIN-CONTAINING PROTEIN"/>
    <property type="match status" value="1"/>
</dbReference>
<feature type="region of interest" description="Disordered" evidence="1">
    <location>
        <begin position="182"/>
        <end position="215"/>
    </location>
</feature>
<evidence type="ECO:0000256" key="1">
    <source>
        <dbReference type="SAM" id="MobiDB-lite"/>
    </source>
</evidence>
<accession>A0A9P8L1D8</accession>
<keyword evidence="4" id="KW-1185">Reference proteome</keyword>
<proteinExistence type="predicted"/>
<dbReference type="AlphaFoldDB" id="A0A9P8L1D8"/>
<comment type="caution">
    <text evidence="3">The sequence shown here is derived from an EMBL/GenBank/DDBJ whole genome shotgun (WGS) entry which is preliminary data.</text>
</comment>
<evidence type="ECO:0000313" key="4">
    <source>
        <dbReference type="Proteomes" id="UP000698800"/>
    </source>
</evidence>
<dbReference type="Proteomes" id="UP000698800">
    <property type="component" value="Unassembled WGS sequence"/>
</dbReference>
<dbReference type="PANTHER" id="PTHR39394">
    <property type="entry name" value="YALI0E31793P"/>
    <property type="match status" value="1"/>
</dbReference>
<dbReference type="InterPro" id="IPR018961">
    <property type="entry name" value="DnaJ_homolog_subfam-C_membr-28"/>
</dbReference>
<feature type="compositionally biased region" description="Basic and acidic residues" evidence="1">
    <location>
        <begin position="38"/>
        <end position="51"/>
    </location>
</feature>
<feature type="region of interest" description="Disordered" evidence="1">
    <location>
        <begin position="1"/>
        <end position="101"/>
    </location>
</feature>
<dbReference type="EMBL" id="JAGHQL010000233">
    <property type="protein sequence ID" value="KAH0536117.1"/>
    <property type="molecule type" value="Genomic_DNA"/>
</dbReference>
<dbReference type="OrthoDB" id="1922282at2759"/>